<accession>A0AAU9TS23</accession>
<dbReference type="InterPro" id="IPR017972">
    <property type="entry name" value="Cyt_P450_CS"/>
</dbReference>
<evidence type="ECO:0000256" key="8">
    <source>
        <dbReference type="ARBA" id="ARBA00022723"/>
    </source>
</evidence>
<protein>
    <recommendedName>
        <fullName evidence="6">unspecific monooxygenase</fullName>
        <ecNumber evidence="6">1.14.14.1</ecNumber>
    </recommendedName>
</protein>
<dbReference type="Pfam" id="PF00067">
    <property type="entry name" value="p450"/>
    <property type="match status" value="1"/>
</dbReference>
<evidence type="ECO:0000256" key="4">
    <source>
        <dbReference type="ARBA" id="ARBA00004406"/>
    </source>
</evidence>
<dbReference type="Proteomes" id="UP001153954">
    <property type="component" value="Unassembled WGS sequence"/>
</dbReference>
<evidence type="ECO:0000256" key="1">
    <source>
        <dbReference type="ARBA" id="ARBA00001971"/>
    </source>
</evidence>
<evidence type="ECO:0000256" key="14">
    <source>
        <dbReference type="ARBA" id="ARBA00023136"/>
    </source>
</evidence>
<organism evidence="18 19">
    <name type="scientific">Euphydryas editha</name>
    <name type="common">Edith's checkerspot</name>
    <dbReference type="NCBI Taxonomy" id="104508"/>
    <lineage>
        <taxon>Eukaryota</taxon>
        <taxon>Metazoa</taxon>
        <taxon>Ecdysozoa</taxon>
        <taxon>Arthropoda</taxon>
        <taxon>Hexapoda</taxon>
        <taxon>Insecta</taxon>
        <taxon>Pterygota</taxon>
        <taxon>Neoptera</taxon>
        <taxon>Endopterygota</taxon>
        <taxon>Lepidoptera</taxon>
        <taxon>Glossata</taxon>
        <taxon>Ditrysia</taxon>
        <taxon>Papilionoidea</taxon>
        <taxon>Nymphalidae</taxon>
        <taxon>Nymphalinae</taxon>
        <taxon>Euphydryas</taxon>
    </lineage>
</organism>
<keyword evidence="7 16" id="KW-0349">Heme</keyword>
<keyword evidence="14" id="KW-0472">Membrane</keyword>
<keyword evidence="10" id="KW-0492">Microsome</keyword>
<comment type="caution">
    <text evidence="18">The sequence shown here is derived from an EMBL/GenBank/DDBJ whole genome shotgun (WGS) entry which is preliminary data.</text>
</comment>
<dbReference type="GO" id="GO:0005506">
    <property type="term" value="F:iron ion binding"/>
    <property type="evidence" value="ECO:0007669"/>
    <property type="project" value="InterPro"/>
</dbReference>
<evidence type="ECO:0000256" key="7">
    <source>
        <dbReference type="ARBA" id="ARBA00022617"/>
    </source>
</evidence>
<dbReference type="InterPro" id="IPR002403">
    <property type="entry name" value="Cyt_P450_E_grp-IV"/>
</dbReference>
<dbReference type="InterPro" id="IPR001128">
    <property type="entry name" value="Cyt_P450"/>
</dbReference>
<evidence type="ECO:0000256" key="13">
    <source>
        <dbReference type="ARBA" id="ARBA00023033"/>
    </source>
</evidence>
<evidence type="ECO:0000256" key="3">
    <source>
        <dbReference type="ARBA" id="ARBA00004174"/>
    </source>
</evidence>
<evidence type="ECO:0000256" key="9">
    <source>
        <dbReference type="ARBA" id="ARBA00022824"/>
    </source>
</evidence>
<evidence type="ECO:0000256" key="5">
    <source>
        <dbReference type="ARBA" id="ARBA00010617"/>
    </source>
</evidence>
<comment type="function">
    <text evidence="2">May be involved in the metabolism of insect hormones and in the breakdown of synthetic insecticides.</text>
</comment>
<evidence type="ECO:0000256" key="15">
    <source>
        <dbReference type="ARBA" id="ARBA00047827"/>
    </source>
</evidence>
<comment type="cofactor">
    <cofactor evidence="1 16">
        <name>heme</name>
        <dbReference type="ChEBI" id="CHEBI:30413"/>
    </cofactor>
</comment>
<evidence type="ECO:0000256" key="10">
    <source>
        <dbReference type="ARBA" id="ARBA00022848"/>
    </source>
</evidence>
<dbReference type="InterPro" id="IPR050476">
    <property type="entry name" value="Insect_CytP450_Detox"/>
</dbReference>
<dbReference type="GO" id="GO:0005789">
    <property type="term" value="C:endoplasmic reticulum membrane"/>
    <property type="evidence" value="ECO:0007669"/>
    <property type="project" value="UniProtKB-SubCell"/>
</dbReference>
<dbReference type="AlphaFoldDB" id="A0AAU9TS23"/>
<evidence type="ECO:0000256" key="11">
    <source>
        <dbReference type="ARBA" id="ARBA00023002"/>
    </source>
</evidence>
<feature type="binding site" description="axial binding residue" evidence="16">
    <location>
        <position position="435"/>
    </location>
    <ligand>
        <name>heme</name>
        <dbReference type="ChEBI" id="CHEBI:30413"/>
    </ligand>
    <ligandPart>
        <name>Fe</name>
        <dbReference type="ChEBI" id="CHEBI:18248"/>
    </ligandPart>
</feature>
<name>A0AAU9TS23_EUPED</name>
<dbReference type="GO" id="GO:0020037">
    <property type="term" value="F:heme binding"/>
    <property type="evidence" value="ECO:0007669"/>
    <property type="project" value="InterPro"/>
</dbReference>
<keyword evidence="8 16" id="KW-0479">Metal-binding</keyword>
<keyword evidence="13 17" id="KW-0503">Monooxygenase</keyword>
<dbReference type="EC" id="1.14.14.1" evidence="6"/>
<dbReference type="PROSITE" id="PS00086">
    <property type="entry name" value="CYTOCHROME_P450"/>
    <property type="match status" value="1"/>
</dbReference>
<dbReference type="GO" id="GO:0016712">
    <property type="term" value="F:oxidoreductase activity, acting on paired donors, with incorporation or reduction of molecular oxygen, reduced flavin or flavoprotein as one donor, and incorporation of one atom of oxygen"/>
    <property type="evidence" value="ECO:0007669"/>
    <property type="project" value="UniProtKB-EC"/>
</dbReference>
<evidence type="ECO:0000256" key="16">
    <source>
        <dbReference type="PIRSR" id="PIRSR602403-1"/>
    </source>
</evidence>
<keyword evidence="19" id="KW-1185">Reference proteome</keyword>
<keyword evidence="12 16" id="KW-0408">Iron</keyword>
<dbReference type="CDD" id="cd11056">
    <property type="entry name" value="CYP6-like"/>
    <property type="match status" value="1"/>
</dbReference>
<evidence type="ECO:0000313" key="18">
    <source>
        <dbReference type="EMBL" id="CAH2087335.1"/>
    </source>
</evidence>
<evidence type="ECO:0000313" key="19">
    <source>
        <dbReference type="Proteomes" id="UP001153954"/>
    </source>
</evidence>
<gene>
    <name evidence="18" type="ORF">EEDITHA_LOCUS3608</name>
</gene>
<dbReference type="FunFam" id="1.10.630.10:FF:000042">
    <property type="entry name" value="Cytochrome P450"/>
    <property type="match status" value="1"/>
</dbReference>
<evidence type="ECO:0000256" key="17">
    <source>
        <dbReference type="RuleBase" id="RU000461"/>
    </source>
</evidence>
<evidence type="ECO:0000256" key="2">
    <source>
        <dbReference type="ARBA" id="ARBA00003690"/>
    </source>
</evidence>
<keyword evidence="9" id="KW-0256">Endoplasmic reticulum</keyword>
<dbReference type="PRINTS" id="PR00385">
    <property type="entry name" value="P450"/>
</dbReference>
<dbReference type="PANTHER" id="PTHR24292:SF54">
    <property type="entry name" value="CYP9F3-RELATED"/>
    <property type="match status" value="1"/>
</dbReference>
<reference evidence="18" key="1">
    <citation type="submission" date="2022-03" db="EMBL/GenBank/DDBJ databases">
        <authorList>
            <person name="Tunstrom K."/>
        </authorList>
    </citation>
    <scope>NUCLEOTIDE SEQUENCE</scope>
</reference>
<comment type="similarity">
    <text evidence="5 17">Belongs to the cytochrome P450 family.</text>
</comment>
<comment type="subcellular location">
    <subcellularLocation>
        <location evidence="4">Endoplasmic reticulum membrane</location>
        <topology evidence="4">Peripheral membrane protein</topology>
    </subcellularLocation>
    <subcellularLocation>
        <location evidence="3">Microsome membrane</location>
        <topology evidence="3">Peripheral membrane protein</topology>
    </subcellularLocation>
</comment>
<sequence>MYLQAFCCVFACFLVWLYLRWLKIKRYWKNRGVPHLPPVPIIGSLTFLQRENIGLWLRRMNEQFKSPYFGIWLFWRPGLVISSPDLARNILIKDFDNFRNRFLSSGDTDPIGGLNLLTVNDPMWSTMRRHLSSVFTAAKLRIVQDYTRTKAKELAQRIHNDRYVKIDLKKMFVDYTTDVIGTSAFGVRSDATLTGGGPLRNITKELSTYSFYRGIQWCSIFFFPELVDIFRFKFFPRSSIEYFEKIFRSVVAQRKANQNETEPKDLLDLLIKIQEENKSYTDDLIISQAAIFLLGGFETSASVMTFTTYELAYNLEIQDKLYQELSEAVRRNGSEDFDIKVLSQLTYLDCVVKEGLRKYTTMGWIDRIAISDYKVDDKLNIEAGTVVYINSTGMHYDPKFFPDPYKFDPDRFLPENKDKIIPYSYMPFGEGPRFCVGKRFALMTLQFGISSMLLNYKIRPCPNMPQPSDIKIDCRGILYLPGETLNVEFIPRK</sequence>
<dbReference type="SUPFAM" id="SSF48264">
    <property type="entry name" value="Cytochrome P450"/>
    <property type="match status" value="1"/>
</dbReference>
<evidence type="ECO:0000256" key="6">
    <source>
        <dbReference type="ARBA" id="ARBA00012109"/>
    </source>
</evidence>
<comment type="catalytic activity">
    <reaction evidence="15">
        <text>an organic molecule + reduced [NADPH--hemoprotein reductase] + O2 = an alcohol + oxidized [NADPH--hemoprotein reductase] + H2O + H(+)</text>
        <dbReference type="Rhea" id="RHEA:17149"/>
        <dbReference type="Rhea" id="RHEA-COMP:11964"/>
        <dbReference type="Rhea" id="RHEA-COMP:11965"/>
        <dbReference type="ChEBI" id="CHEBI:15377"/>
        <dbReference type="ChEBI" id="CHEBI:15378"/>
        <dbReference type="ChEBI" id="CHEBI:15379"/>
        <dbReference type="ChEBI" id="CHEBI:30879"/>
        <dbReference type="ChEBI" id="CHEBI:57618"/>
        <dbReference type="ChEBI" id="CHEBI:58210"/>
        <dbReference type="ChEBI" id="CHEBI:142491"/>
        <dbReference type="EC" id="1.14.14.1"/>
    </reaction>
</comment>
<dbReference type="PANTHER" id="PTHR24292">
    <property type="entry name" value="CYTOCHROME P450"/>
    <property type="match status" value="1"/>
</dbReference>
<dbReference type="PRINTS" id="PR00465">
    <property type="entry name" value="EP450IV"/>
</dbReference>
<proteinExistence type="inferred from homology"/>
<keyword evidence="11 17" id="KW-0560">Oxidoreductase</keyword>
<dbReference type="InterPro" id="IPR036396">
    <property type="entry name" value="Cyt_P450_sf"/>
</dbReference>
<dbReference type="EMBL" id="CAKOGL010000006">
    <property type="protein sequence ID" value="CAH2087335.1"/>
    <property type="molecule type" value="Genomic_DNA"/>
</dbReference>
<evidence type="ECO:0000256" key="12">
    <source>
        <dbReference type="ARBA" id="ARBA00023004"/>
    </source>
</evidence>
<dbReference type="Gene3D" id="1.10.630.10">
    <property type="entry name" value="Cytochrome P450"/>
    <property type="match status" value="1"/>
</dbReference>